<dbReference type="InterPro" id="IPR037883">
    <property type="entry name" value="Knr4/Smi1-like_sf"/>
</dbReference>
<sequence>MSEIFTDSEYYTGPELTDELVSAVEQQLQVRLPGSYVELLSERNGGSVRKRCIEVSFPNSWTPDHIEIEGIFGLGGRRGIDSLSDVMIKEWEYPRIGVVLCDMPSGGHDAVMLDYSVCGSEGEPTVAYIDEDRVPRQIAKSFADFLDKLTSCERFRTDDT</sequence>
<feature type="domain" description="Knr4/Smi1-like" evidence="1">
    <location>
        <begin position="15"/>
        <end position="148"/>
    </location>
</feature>
<dbReference type="Proteomes" id="UP001500618">
    <property type="component" value="Unassembled WGS sequence"/>
</dbReference>
<dbReference type="InterPro" id="IPR018958">
    <property type="entry name" value="Knr4/Smi1-like_dom"/>
</dbReference>
<dbReference type="EMBL" id="BAAANY010000008">
    <property type="protein sequence ID" value="GAA1670431.1"/>
    <property type="molecule type" value="Genomic_DNA"/>
</dbReference>
<accession>A0ABN2GFJ2</accession>
<evidence type="ECO:0000313" key="2">
    <source>
        <dbReference type="EMBL" id="GAA1670431.1"/>
    </source>
</evidence>
<evidence type="ECO:0000259" key="1">
    <source>
        <dbReference type="SMART" id="SM00860"/>
    </source>
</evidence>
<dbReference type="SUPFAM" id="SSF160631">
    <property type="entry name" value="SMI1/KNR4-like"/>
    <property type="match status" value="1"/>
</dbReference>
<gene>
    <name evidence="2" type="ORF">GCM10009765_19810</name>
</gene>
<protein>
    <submittedName>
        <fullName evidence="2">SMI1/KNR4 family protein</fullName>
    </submittedName>
</protein>
<dbReference type="RefSeq" id="WP_163573769.1">
    <property type="nucleotide sequence ID" value="NZ_BAAANY010000008.1"/>
</dbReference>
<dbReference type="Gene3D" id="3.40.1580.10">
    <property type="entry name" value="SMI1/KNR4-like"/>
    <property type="match status" value="1"/>
</dbReference>
<reference evidence="2 3" key="1">
    <citation type="journal article" date="2019" name="Int. J. Syst. Evol. Microbiol.">
        <title>The Global Catalogue of Microorganisms (GCM) 10K type strain sequencing project: providing services to taxonomists for standard genome sequencing and annotation.</title>
        <authorList>
            <consortium name="The Broad Institute Genomics Platform"/>
            <consortium name="The Broad Institute Genome Sequencing Center for Infectious Disease"/>
            <person name="Wu L."/>
            <person name="Ma J."/>
        </authorList>
    </citation>
    <scope>NUCLEOTIDE SEQUENCE [LARGE SCALE GENOMIC DNA]</scope>
    <source>
        <strain evidence="2 3">JCM 14718</strain>
    </source>
</reference>
<keyword evidence="3" id="KW-1185">Reference proteome</keyword>
<evidence type="ECO:0000313" key="3">
    <source>
        <dbReference type="Proteomes" id="UP001500618"/>
    </source>
</evidence>
<dbReference type="SMART" id="SM00860">
    <property type="entry name" value="SMI1_KNR4"/>
    <property type="match status" value="1"/>
</dbReference>
<organism evidence="2 3">
    <name type="scientific">Fodinicola feengrottensis</name>
    <dbReference type="NCBI Taxonomy" id="435914"/>
    <lineage>
        <taxon>Bacteria</taxon>
        <taxon>Bacillati</taxon>
        <taxon>Actinomycetota</taxon>
        <taxon>Actinomycetes</taxon>
        <taxon>Mycobacteriales</taxon>
        <taxon>Fodinicola</taxon>
    </lineage>
</organism>
<dbReference type="Pfam" id="PF14568">
    <property type="entry name" value="SUKH_6"/>
    <property type="match status" value="1"/>
</dbReference>
<name>A0ABN2GFJ2_9ACTN</name>
<proteinExistence type="predicted"/>
<comment type="caution">
    <text evidence="2">The sequence shown here is derived from an EMBL/GenBank/DDBJ whole genome shotgun (WGS) entry which is preliminary data.</text>
</comment>